<protein>
    <recommendedName>
        <fullName evidence="3">DUF3231 domain-containing protein</fullName>
    </recommendedName>
</protein>
<keyword evidence="2" id="KW-1185">Reference proteome</keyword>
<dbReference type="STRING" id="29332.AWH48_06975"/>
<sequence length="173" mass="18708">MGILSGNPKDEPMHYGEVSAVWAAALSAKSLASCYSTLLNHAGDEDLKKLIEEAITLGQAEATALEQVLKENGVGLPPAPPERPKANINDIPVGARFQDPEIAAFISRDIGIGLTSVSMAMAQCIREDIAAMFWKWHAAQVKLGGEFLKLNKEKGWLVVPPLHLEQRELVGAR</sequence>
<organism evidence="1 2">
    <name type="scientific">Domibacillus aminovorans</name>
    <dbReference type="NCBI Taxonomy" id="29332"/>
    <lineage>
        <taxon>Bacteria</taxon>
        <taxon>Bacillati</taxon>
        <taxon>Bacillota</taxon>
        <taxon>Bacilli</taxon>
        <taxon>Bacillales</taxon>
        <taxon>Bacillaceae</taxon>
        <taxon>Domibacillus</taxon>
    </lineage>
</organism>
<name>A0A177KZK6_9BACI</name>
<comment type="caution">
    <text evidence="1">The sequence shown here is derived from an EMBL/GenBank/DDBJ whole genome shotgun (WGS) entry which is preliminary data.</text>
</comment>
<accession>A0A177KZK6</accession>
<dbReference type="RefSeq" id="WP_063966573.1">
    <property type="nucleotide sequence ID" value="NZ_JBCNAN010000007.1"/>
</dbReference>
<reference evidence="1 2" key="1">
    <citation type="submission" date="2016-01" db="EMBL/GenBank/DDBJ databases">
        <title>Investigation of taxonomic status of Bacillus aminovorans.</title>
        <authorList>
            <person name="Verma A."/>
            <person name="Pal Y."/>
            <person name="Krishnamurthi S."/>
        </authorList>
    </citation>
    <scope>NUCLEOTIDE SEQUENCE [LARGE SCALE GENOMIC DNA]</scope>
    <source>
        <strain evidence="1 2">DSM 1314</strain>
    </source>
</reference>
<dbReference type="Pfam" id="PF11553">
    <property type="entry name" value="DUF3231"/>
    <property type="match status" value="1"/>
</dbReference>
<dbReference type="EMBL" id="LQWY01000067">
    <property type="protein sequence ID" value="OAH58800.1"/>
    <property type="molecule type" value="Genomic_DNA"/>
</dbReference>
<evidence type="ECO:0000313" key="1">
    <source>
        <dbReference type="EMBL" id="OAH58800.1"/>
    </source>
</evidence>
<evidence type="ECO:0000313" key="2">
    <source>
        <dbReference type="Proteomes" id="UP000076935"/>
    </source>
</evidence>
<evidence type="ECO:0008006" key="3">
    <source>
        <dbReference type="Google" id="ProtNLM"/>
    </source>
</evidence>
<dbReference type="Gene3D" id="1.20.1260.10">
    <property type="match status" value="1"/>
</dbReference>
<dbReference type="InterPro" id="IPR012347">
    <property type="entry name" value="Ferritin-like"/>
</dbReference>
<dbReference type="InterPro" id="IPR021617">
    <property type="entry name" value="DUF3231"/>
</dbReference>
<dbReference type="AlphaFoldDB" id="A0A177KZK6"/>
<proteinExistence type="predicted"/>
<dbReference type="Proteomes" id="UP000076935">
    <property type="component" value="Unassembled WGS sequence"/>
</dbReference>
<gene>
    <name evidence="1" type="ORF">AWH49_03780</name>
</gene>